<reference evidence="2 3" key="1">
    <citation type="submission" date="2018-06" db="EMBL/GenBank/DDBJ databases">
        <title>Freshwater and sediment microbial communities from various areas in North America, analyzing microbe dynamics in response to fracking.</title>
        <authorList>
            <person name="Lamendella R."/>
        </authorList>
    </citation>
    <scope>NUCLEOTIDE SEQUENCE [LARGE SCALE GENOMIC DNA]</scope>
    <source>
        <strain evidence="2 3">3b_TX</strain>
    </source>
</reference>
<dbReference type="InterPro" id="IPR011629">
    <property type="entry name" value="CobW-like_C"/>
</dbReference>
<dbReference type="RefSeq" id="WP_181778555.1">
    <property type="nucleotide sequence ID" value="NZ_QNSB01000001.1"/>
</dbReference>
<evidence type="ECO:0000259" key="1">
    <source>
        <dbReference type="SMART" id="SM00833"/>
    </source>
</evidence>
<dbReference type="EMBL" id="QNSB01000001">
    <property type="protein sequence ID" value="RBP74331.1"/>
    <property type="molecule type" value="Genomic_DNA"/>
</dbReference>
<gene>
    <name evidence="2" type="ORF">DFO65_10148</name>
</gene>
<dbReference type="PANTHER" id="PTHR43603">
    <property type="entry name" value="COBW DOMAIN-CONTAINING PROTEIN DDB_G0274527"/>
    <property type="match status" value="1"/>
</dbReference>
<feature type="domain" description="CobW C-terminal" evidence="1">
    <location>
        <begin position="17"/>
        <end position="119"/>
    </location>
</feature>
<evidence type="ECO:0000313" key="3">
    <source>
        <dbReference type="Proteomes" id="UP000253509"/>
    </source>
</evidence>
<evidence type="ECO:0000313" key="2">
    <source>
        <dbReference type="EMBL" id="RBP74331.1"/>
    </source>
</evidence>
<comment type="caution">
    <text evidence="2">The sequence shown here is derived from an EMBL/GenBank/DDBJ whole genome shotgun (WGS) entry which is preliminary data.</text>
</comment>
<dbReference type="PANTHER" id="PTHR43603:SF1">
    <property type="entry name" value="ZINC-REGULATED GTPASE METALLOPROTEIN ACTIVATOR 1"/>
    <property type="match status" value="1"/>
</dbReference>
<dbReference type="Pfam" id="PF07683">
    <property type="entry name" value="CobW_C"/>
    <property type="match status" value="1"/>
</dbReference>
<dbReference type="Proteomes" id="UP000253509">
    <property type="component" value="Unassembled WGS sequence"/>
</dbReference>
<name>A0A366IPP2_9MICO</name>
<proteinExistence type="predicted"/>
<dbReference type="SMART" id="SM00833">
    <property type="entry name" value="CobW_C"/>
    <property type="match status" value="1"/>
</dbReference>
<dbReference type="AlphaFoldDB" id="A0A366IPP2"/>
<accession>A0A366IPP2</accession>
<organism evidence="2 3">
    <name type="scientific">Brevibacterium celere</name>
    <dbReference type="NCBI Taxonomy" id="225845"/>
    <lineage>
        <taxon>Bacteria</taxon>
        <taxon>Bacillati</taxon>
        <taxon>Actinomycetota</taxon>
        <taxon>Actinomycetes</taxon>
        <taxon>Micrococcales</taxon>
        <taxon>Brevibacteriaceae</taxon>
        <taxon>Brevibacterium</taxon>
    </lineage>
</organism>
<sequence length="147" mass="16460">MALLNGEFSPQFHAPGITACRYEQCRPFHPGRLWQALTELMSSHARERVLRSAGFARLATRPSITALWNQVGRTFSLTALADDQEFSVQDELLAFGQDLAFFGIGLQQSTVSRVLDDAILSDEELQAGPMAWSTFPDPFPEWNTVDR</sequence>
<keyword evidence="3" id="KW-1185">Reference proteome</keyword>
<dbReference type="SUPFAM" id="SSF90002">
    <property type="entry name" value="Hypothetical protein YjiA, C-terminal domain"/>
    <property type="match status" value="1"/>
</dbReference>
<protein>
    <submittedName>
        <fullName evidence="2">Cobalamin synthesis protein cobW-like protein</fullName>
    </submittedName>
</protein>
<dbReference type="InterPro" id="IPR051927">
    <property type="entry name" value="Zn_Chap_cDPG_Synth"/>
</dbReference>